<keyword evidence="1" id="KW-1133">Transmembrane helix</keyword>
<dbReference type="EMBL" id="FQZL01000012">
    <property type="protein sequence ID" value="SHJ15352.1"/>
    <property type="molecule type" value="Genomic_DNA"/>
</dbReference>
<evidence type="ECO:0000313" key="2">
    <source>
        <dbReference type="EMBL" id="SHJ15352.1"/>
    </source>
</evidence>
<dbReference type="STRING" id="1121476.SAMN02745751_01859"/>
<reference evidence="2 3" key="1">
    <citation type="submission" date="2016-11" db="EMBL/GenBank/DDBJ databases">
        <authorList>
            <person name="Jaros S."/>
            <person name="Januszkiewicz K."/>
            <person name="Wedrychowicz H."/>
        </authorList>
    </citation>
    <scope>NUCLEOTIDE SEQUENCE [LARGE SCALE GENOMIC DNA]</scope>
    <source>
        <strain evidence="2 3">DSM 17477</strain>
    </source>
</reference>
<gene>
    <name evidence="2" type="ORF">SAMN02745751_01859</name>
</gene>
<sequence>MEASTWIAIYMPIYILLFVIRPSQIRNILLARLLKKRRGVVMTNELVKRLIGKRCTISTGSMGSTFKKAKILNVVDNWISVEINGREDLINADYVQYIKVVD</sequence>
<feature type="transmembrane region" description="Helical" evidence="1">
    <location>
        <begin position="6"/>
        <end position="29"/>
    </location>
</feature>
<organism evidence="2 3">
    <name type="scientific">Dethiosulfatibacter aminovorans DSM 17477</name>
    <dbReference type="NCBI Taxonomy" id="1121476"/>
    <lineage>
        <taxon>Bacteria</taxon>
        <taxon>Bacillati</taxon>
        <taxon>Bacillota</taxon>
        <taxon>Tissierellia</taxon>
        <taxon>Dethiosulfatibacter</taxon>
    </lineage>
</organism>
<dbReference type="AlphaFoldDB" id="A0A1M6GZK0"/>
<proteinExistence type="predicted"/>
<keyword evidence="3" id="KW-1185">Reference proteome</keyword>
<protein>
    <recommendedName>
        <fullName evidence="4">Preprotein translocase subunit YajC</fullName>
    </recommendedName>
</protein>
<name>A0A1M6GZK0_9FIRM</name>
<keyword evidence="1" id="KW-0812">Transmembrane</keyword>
<evidence type="ECO:0008006" key="4">
    <source>
        <dbReference type="Google" id="ProtNLM"/>
    </source>
</evidence>
<keyword evidence="1" id="KW-0472">Membrane</keyword>
<evidence type="ECO:0000313" key="3">
    <source>
        <dbReference type="Proteomes" id="UP000184052"/>
    </source>
</evidence>
<accession>A0A1M6GZK0</accession>
<evidence type="ECO:0000256" key="1">
    <source>
        <dbReference type="SAM" id="Phobius"/>
    </source>
</evidence>
<dbReference type="RefSeq" id="WP_245819830.1">
    <property type="nucleotide sequence ID" value="NZ_FQZL01000012.1"/>
</dbReference>
<dbReference type="Proteomes" id="UP000184052">
    <property type="component" value="Unassembled WGS sequence"/>
</dbReference>